<gene>
    <name evidence="1" type="ORF">IAD04_03310</name>
</gene>
<sequence length="137" mass="15965">MEFNNQRFNPGFMHQVPPYPTPDGMVQPSLNERADTETVKAKPQDNGGEDTFVNTVLRNTIGRRAQLYFSYPDSDKWRDIVYDGIIELIGEDYIIISEPTTKKVQVLLMLYLEWVEYEILPTDVRPIWHTKTKGEKN</sequence>
<keyword evidence="1" id="KW-0946">Virion</keyword>
<dbReference type="EMBL" id="DVKI01000105">
    <property type="protein sequence ID" value="HIT17395.1"/>
    <property type="molecule type" value="Genomic_DNA"/>
</dbReference>
<reference evidence="1" key="2">
    <citation type="journal article" date="2021" name="PeerJ">
        <title>Extensive microbial diversity within the chicken gut microbiome revealed by metagenomics and culture.</title>
        <authorList>
            <person name="Gilroy R."/>
            <person name="Ravi A."/>
            <person name="Getino M."/>
            <person name="Pursley I."/>
            <person name="Horton D.L."/>
            <person name="Alikhan N.F."/>
            <person name="Baker D."/>
            <person name="Gharbi K."/>
            <person name="Hall N."/>
            <person name="Watson M."/>
            <person name="Adriaenssens E.M."/>
            <person name="Foster-Nyarko E."/>
            <person name="Jarju S."/>
            <person name="Secka A."/>
            <person name="Antonio M."/>
            <person name="Oren A."/>
            <person name="Chaudhuri R.R."/>
            <person name="La Ragione R."/>
            <person name="Hildebrand F."/>
            <person name="Pallen M.J."/>
        </authorList>
    </citation>
    <scope>NUCLEOTIDE SEQUENCE</scope>
    <source>
        <strain evidence="1">14508</strain>
    </source>
</reference>
<dbReference type="InterPro" id="IPR014099">
    <property type="entry name" value="Spore_coat_GerQ"/>
</dbReference>
<proteinExistence type="predicted"/>
<dbReference type="Pfam" id="PF09671">
    <property type="entry name" value="Spore_GerQ"/>
    <property type="match status" value="1"/>
</dbReference>
<accession>A0A9D1KAN2</accession>
<reference evidence="1" key="1">
    <citation type="submission" date="2020-10" db="EMBL/GenBank/DDBJ databases">
        <authorList>
            <person name="Gilroy R."/>
        </authorList>
    </citation>
    <scope>NUCLEOTIDE SEQUENCE</scope>
    <source>
        <strain evidence="1">14508</strain>
    </source>
</reference>
<comment type="caution">
    <text evidence="1">The sequence shown here is derived from an EMBL/GenBank/DDBJ whole genome shotgun (WGS) entry which is preliminary data.</text>
</comment>
<dbReference type="AlphaFoldDB" id="A0A9D1KAN2"/>
<organism evidence="1 2">
    <name type="scientific">Candidatus Caccosoma faecigallinarum</name>
    <dbReference type="NCBI Taxonomy" id="2840720"/>
    <lineage>
        <taxon>Bacteria</taxon>
        <taxon>Bacillati</taxon>
        <taxon>Bacillota</taxon>
        <taxon>Bacillota incertae sedis</taxon>
        <taxon>Candidatus Caccosoma</taxon>
    </lineage>
</organism>
<evidence type="ECO:0000313" key="2">
    <source>
        <dbReference type="Proteomes" id="UP000886893"/>
    </source>
</evidence>
<keyword evidence="1" id="KW-0167">Capsid protein</keyword>
<dbReference type="Proteomes" id="UP000886893">
    <property type="component" value="Unassembled WGS sequence"/>
</dbReference>
<protein>
    <submittedName>
        <fullName evidence="1">Spore coat protein GerQ</fullName>
    </submittedName>
</protein>
<name>A0A9D1KAN2_9FIRM</name>
<evidence type="ECO:0000313" key="1">
    <source>
        <dbReference type="EMBL" id="HIT17395.1"/>
    </source>
</evidence>